<keyword evidence="2" id="KW-1185">Reference proteome</keyword>
<name>A0A7I8WCB3_9ANNE</name>
<dbReference type="OrthoDB" id="49113at2759"/>
<reference evidence="1 2" key="1">
    <citation type="submission" date="2020-08" db="EMBL/GenBank/DDBJ databases">
        <authorList>
            <person name="Hejnol A."/>
        </authorList>
    </citation>
    <scope>NUCLEOTIDE SEQUENCE [LARGE SCALE GENOMIC DNA]</scope>
</reference>
<protein>
    <submittedName>
        <fullName evidence="1">DgyrCDS13949</fullName>
    </submittedName>
</protein>
<gene>
    <name evidence="1" type="ORF">DGYR_LOCUS13071</name>
</gene>
<proteinExistence type="predicted"/>
<dbReference type="AlphaFoldDB" id="A0A7I8WCB3"/>
<accession>A0A7I8WCB3</accession>
<dbReference type="PANTHER" id="PTHR36649">
    <property type="entry name" value="UBIQUITIN-LIKE DOMAIN-CONTAINING PROTEIN"/>
    <property type="match status" value="1"/>
</dbReference>
<evidence type="ECO:0000313" key="2">
    <source>
        <dbReference type="Proteomes" id="UP000549394"/>
    </source>
</evidence>
<organism evidence="1 2">
    <name type="scientific">Dimorphilus gyrociliatus</name>
    <dbReference type="NCBI Taxonomy" id="2664684"/>
    <lineage>
        <taxon>Eukaryota</taxon>
        <taxon>Metazoa</taxon>
        <taxon>Spiralia</taxon>
        <taxon>Lophotrochozoa</taxon>
        <taxon>Annelida</taxon>
        <taxon>Polychaeta</taxon>
        <taxon>Polychaeta incertae sedis</taxon>
        <taxon>Dinophilidae</taxon>
        <taxon>Dimorphilus</taxon>
    </lineage>
</organism>
<dbReference type="EMBL" id="CAJFCJ010000028">
    <property type="protein sequence ID" value="CAD5125740.1"/>
    <property type="molecule type" value="Genomic_DNA"/>
</dbReference>
<dbReference type="PANTHER" id="PTHR36649:SF28">
    <property type="entry name" value="UBIQUITIN-LIKE DOMAIN-CONTAINING PROTEIN"/>
    <property type="match status" value="1"/>
</dbReference>
<comment type="caution">
    <text evidence="1">The sequence shown here is derived from an EMBL/GenBank/DDBJ whole genome shotgun (WGS) entry which is preliminary data.</text>
</comment>
<evidence type="ECO:0000313" key="1">
    <source>
        <dbReference type="EMBL" id="CAD5125740.1"/>
    </source>
</evidence>
<sequence length="560" mass="64701">MAEKLQQSDPEVERNCQKLINVMRVCKISEADKVKRDCFSVLELFYNKKTIDEKRAICEKLVEEGCSKPLVDWYDLLEKNLQDKNAKLCFEKVNRIVIEFSSSSFGFGVAVFKAGLVDFVLSVMDRFKETYKKDKFQERSVMDSLAILMHLATIVSIRDGLQEKYCEKKDLFEFYKDPKQNTKTTSILTLSIISRLADASNEDEIKADHSIMDFFKELVENAISSKDKVVKRNDIEFSLENLLFTMELLAYNAENSKYMLKKKLGPIIFKALKFNSQLKRESETKCCLSTLMIFLELVNELDEGEVVLGCPGLTDFLLELKSQGQSYDIAELIDEILGSIKSSCDYVYECREFFNSLNIPEEYLDETHNECYCSVCHKSRKQPDFYERGEPPKFYSLPIGWYRFGLKVPAKTIAQRAFDKWHRAFHGTQTDRIVKILQHGDLLMPGDRTAEGDQLRELDGHYNDKTKPKGFNTKQVFVSPTIKYAGLDSYAKPYKWKTDGKKARVAFQVLIQPDSFIVGKETIGVKHRLDSKYTNKELEWSTDRRGVVILYGILVKIEKK</sequence>
<dbReference type="Proteomes" id="UP000549394">
    <property type="component" value="Unassembled WGS sequence"/>
</dbReference>